<organism evidence="7 8">
    <name type="scientific">Angustibacter aerolatus</name>
    <dbReference type="NCBI Taxonomy" id="1162965"/>
    <lineage>
        <taxon>Bacteria</taxon>
        <taxon>Bacillati</taxon>
        <taxon>Actinomycetota</taxon>
        <taxon>Actinomycetes</taxon>
        <taxon>Kineosporiales</taxon>
        <taxon>Kineosporiaceae</taxon>
    </lineage>
</organism>
<evidence type="ECO:0000256" key="3">
    <source>
        <dbReference type="ARBA" id="ARBA00022679"/>
    </source>
</evidence>
<dbReference type="PANTHER" id="PTHR43197">
    <property type="entry name" value="UTP--GLUCOSE-1-PHOSPHATE URIDYLYLTRANSFERASE"/>
    <property type="match status" value="1"/>
</dbReference>
<gene>
    <name evidence="7" type="ORF">GCM10025868_15540</name>
</gene>
<evidence type="ECO:0000256" key="4">
    <source>
        <dbReference type="ARBA" id="ARBA00022695"/>
    </source>
</evidence>
<protein>
    <recommendedName>
        <fullName evidence="2">UTP--glucose-1-phosphate uridylyltransferase</fullName>
        <ecNumber evidence="2">2.7.7.9</ecNumber>
    </recommendedName>
</protein>
<comment type="similarity">
    <text evidence="1">Belongs to the UDPGP type 2 family.</text>
</comment>
<dbReference type="Proteomes" id="UP001157017">
    <property type="component" value="Unassembled WGS sequence"/>
</dbReference>
<sequence>MSDLTKAVIPAPGLGTRFLPATKAIPKEMLPVVDRPAIQYVVEEAVAAGLDDVLMVTGRNKGALEDHFDRQWELEQALEAKGDTHRLERVRHSAVLANVHYVRQGDPGASATRCSAPSSTSATSRSRCCWATTSSTPATPCCSR</sequence>
<dbReference type="InterPro" id="IPR005771">
    <property type="entry name" value="GalU_uridylyltTrfase_bac/arc"/>
</dbReference>
<comment type="caution">
    <text evidence="7">The sequence shown here is derived from an EMBL/GenBank/DDBJ whole genome shotgun (WGS) entry which is preliminary data.</text>
</comment>
<dbReference type="EMBL" id="BSUZ01000001">
    <property type="protein sequence ID" value="GMA86304.1"/>
    <property type="molecule type" value="Genomic_DNA"/>
</dbReference>
<accession>A0ABQ6JFY4</accession>
<dbReference type="Pfam" id="PF00483">
    <property type="entry name" value="NTP_transferase"/>
    <property type="match status" value="1"/>
</dbReference>
<dbReference type="Gene3D" id="3.90.550.10">
    <property type="entry name" value="Spore Coat Polysaccharide Biosynthesis Protein SpsA, Chain A"/>
    <property type="match status" value="1"/>
</dbReference>
<dbReference type="SUPFAM" id="SSF53448">
    <property type="entry name" value="Nucleotide-diphospho-sugar transferases"/>
    <property type="match status" value="1"/>
</dbReference>
<dbReference type="InterPro" id="IPR029044">
    <property type="entry name" value="Nucleotide-diphossugar_trans"/>
</dbReference>
<name>A0ABQ6JFY4_9ACTN</name>
<evidence type="ECO:0000313" key="8">
    <source>
        <dbReference type="Proteomes" id="UP001157017"/>
    </source>
</evidence>
<dbReference type="EC" id="2.7.7.9" evidence="2"/>
<evidence type="ECO:0000256" key="5">
    <source>
        <dbReference type="ARBA" id="ARBA00048128"/>
    </source>
</evidence>
<evidence type="ECO:0000256" key="1">
    <source>
        <dbReference type="ARBA" id="ARBA00006890"/>
    </source>
</evidence>
<evidence type="ECO:0000259" key="6">
    <source>
        <dbReference type="Pfam" id="PF00483"/>
    </source>
</evidence>
<reference evidence="8" key="1">
    <citation type="journal article" date="2019" name="Int. J. Syst. Evol. Microbiol.">
        <title>The Global Catalogue of Microorganisms (GCM) 10K type strain sequencing project: providing services to taxonomists for standard genome sequencing and annotation.</title>
        <authorList>
            <consortium name="The Broad Institute Genomics Platform"/>
            <consortium name="The Broad Institute Genome Sequencing Center for Infectious Disease"/>
            <person name="Wu L."/>
            <person name="Ma J."/>
        </authorList>
    </citation>
    <scope>NUCLEOTIDE SEQUENCE [LARGE SCALE GENOMIC DNA]</scope>
    <source>
        <strain evidence="8">NBRC 108730</strain>
    </source>
</reference>
<keyword evidence="3" id="KW-0808">Transferase</keyword>
<dbReference type="PANTHER" id="PTHR43197:SF1">
    <property type="entry name" value="UTP--GLUCOSE-1-PHOSPHATE URIDYLYLTRANSFERASE"/>
    <property type="match status" value="1"/>
</dbReference>
<comment type="catalytic activity">
    <reaction evidence="5">
        <text>alpha-D-glucose 1-phosphate + UTP + H(+) = UDP-alpha-D-glucose + diphosphate</text>
        <dbReference type="Rhea" id="RHEA:19889"/>
        <dbReference type="ChEBI" id="CHEBI:15378"/>
        <dbReference type="ChEBI" id="CHEBI:33019"/>
        <dbReference type="ChEBI" id="CHEBI:46398"/>
        <dbReference type="ChEBI" id="CHEBI:58601"/>
        <dbReference type="ChEBI" id="CHEBI:58885"/>
        <dbReference type="EC" id="2.7.7.9"/>
    </reaction>
</comment>
<proteinExistence type="inferred from homology"/>
<feature type="domain" description="Nucleotidyl transferase" evidence="6">
    <location>
        <begin position="6"/>
        <end position="75"/>
    </location>
</feature>
<dbReference type="InterPro" id="IPR005835">
    <property type="entry name" value="NTP_transferase_dom"/>
</dbReference>
<evidence type="ECO:0000256" key="2">
    <source>
        <dbReference type="ARBA" id="ARBA00012415"/>
    </source>
</evidence>
<evidence type="ECO:0000313" key="7">
    <source>
        <dbReference type="EMBL" id="GMA86304.1"/>
    </source>
</evidence>
<keyword evidence="4" id="KW-0548">Nucleotidyltransferase</keyword>
<keyword evidence="8" id="KW-1185">Reference proteome</keyword>